<evidence type="ECO:0000256" key="1">
    <source>
        <dbReference type="ARBA" id="ARBA00009741"/>
    </source>
</evidence>
<protein>
    <recommendedName>
        <fullName evidence="6">Ribosomal protein L11 methyltransferase</fullName>
        <shortName evidence="6">L11 Mtase</shortName>
        <ecNumber evidence="6">2.1.1.-</ecNumber>
    </recommendedName>
</protein>
<comment type="function">
    <text evidence="6">Methylates ribosomal protein L11.</text>
</comment>
<dbReference type="AlphaFoldDB" id="A0A6B2JK69"/>
<dbReference type="InterPro" id="IPR004498">
    <property type="entry name" value="Ribosomal_PrmA_MeTrfase"/>
</dbReference>
<gene>
    <name evidence="6" type="primary">prmA</name>
    <name evidence="7" type="ORF">GZA08_12850</name>
</gene>
<dbReference type="PANTHER" id="PTHR43648:SF1">
    <property type="entry name" value="ELECTRON TRANSFER FLAVOPROTEIN BETA SUBUNIT LYSINE METHYLTRANSFERASE"/>
    <property type="match status" value="1"/>
</dbReference>
<comment type="caution">
    <text evidence="7">The sequence shown here is derived from an EMBL/GenBank/DDBJ whole genome shotgun (WGS) entry which is preliminary data.</text>
</comment>
<dbReference type="InterPro" id="IPR050078">
    <property type="entry name" value="Ribosomal_L11_MeTrfase_PrmA"/>
</dbReference>
<evidence type="ECO:0000256" key="2">
    <source>
        <dbReference type="ARBA" id="ARBA00022490"/>
    </source>
</evidence>
<comment type="catalytic activity">
    <reaction evidence="6">
        <text>L-lysyl-[protein] + 3 S-adenosyl-L-methionine = N(6),N(6),N(6)-trimethyl-L-lysyl-[protein] + 3 S-adenosyl-L-homocysteine + 3 H(+)</text>
        <dbReference type="Rhea" id="RHEA:54192"/>
        <dbReference type="Rhea" id="RHEA-COMP:9752"/>
        <dbReference type="Rhea" id="RHEA-COMP:13826"/>
        <dbReference type="ChEBI" id="CHEBI:15378"/>
        <dbReference type="ChEBI" id="CHEBI:29969"/>
        <dbReference type="ChEBI" id="CHEBI:57856"/>
        <dbReference type="ChEBI" id="CHEBI:59789"/>
        <dbReference type="ChEBI" id="CHEBI:61961"/>
    </reaction>
</comment>
<feature type="binding site" evidence="6">
    <location>
        <position position="222"/>
    </location>
    <ligand>
        <name>S-adenosyl-L-methionine</name>
        <dbReference type="ChEBI" id="CHEBI:59789"/>
    </ligand>
</feature>
<name>A0A6B2JK69_9RHOB</name>
<dbReference type="GO" id="GO:0032259">
    <property type="term" value="P:methylation"/>
    <property type="evidence" value="ECO:0007669"/>
    <property type="project" value="UniProtKB-KW"/>
</dbReference>
<dbReference type="Gene3D" id="3.40.50.150">
    <property type="entry name" value="Vaccinia Virus protein VP39"/>
    <property type="match status" value="1"/>
</dbReference>
<comment type="similarity">
    <text evidence="1 6">Belongs to the methyltransferase superfamily. PrmA family.</text>
</comment>
<comment type="subcellular location">
    <subcellularLocation>
        <location evidence="6">Cytoplasm</location>
    </subcellularLocation>
</comment>
<feature type="binding site" evidence="6">
    <location>
        <position position="175"/>
    </location>
    <ligand>
        <name>S-adenosyl-L-methionine</name>
        <dbReference type="ChEBI" id="CHEBI:59789"/>
    </ligand>
</feature>
<evidence type="ECO:0000256" key="5">
    <source>
        <dbReference type="ARBA" id="ARBA00022691"/>
    </source>
</evidence>
<reference evidence="7 8" key="1">
    <citation type="submission" date="2020-02" db="EMBL/GenBank/DDBJ databases">
        <title>Pseudoroseicyclus tamarix, sp. nov., isolated from offshore sediment of a Tamarix chinensis forest.</title>
        <authorList>
            <person name="Gai Y."/>
        </authorList>
    </citation>
    <scope>NUCLEOTIDE SEQUENCE [LARGE SCALE GENOMIC DNA]</scope>
    <source>
        <strain evidence="7 8">CLL3-39</strain>
    </source>
</reference>
<accession>A0A6B2JK69</accession>
<feature type="binding site" evidence="6">
    <location>
        <position position="152"/>
    </location>
    <ligand>
        <name>S-adenosyl-L-methionine</name>
        <dbReference type="ChEBI" id="CHEBI:59789"/>
    </ligand>
</feature>
<evidence type="ECO:0000313" key="8">
    <source>
        <dbReference type="Proteomes" id="UP000474757"/>
    </source>
</evidence>
<keyword evidence="7" id="KW-0687">Ribonucleoprotein</keyword>
<dbReference type="GO" id="GO:0005737">
    <property type="term" value="C:cytoplasm"/>
    <property type="evidence" value="ECO:0007669"/>
    <property type="project" value="UniProtKB-SubCell"/>
</dbReference>
<dbReference type="PANTHER" id="PTHR43648">
    <property type="entry name" value="ELECTRON TRANSFER FLAVOPROTEIN BETA SUBUNIT LYSINE METHYLTRANSFERASE"/>
    <property type="match status" value="1"/>
</dbReference>
<keyword evidence="3 6" id="KW-0489">Methyltransferase</keyword>
<feature type="binding site" evidence="6">
    <location>
        <position position="130"/>
    </location>
    <ligand>
        <name>S-adenosyl-L-methionine</name>
        <dbReference type="ChEBI" id="CHEBI:59789"/>
    </ligand>
</feature>
<sequence length="289" mass="29950">MSSWSAITQVQGLARAEALVEDLEALEPGAVGYFEIEDGSLVFEIGAHWEDAPDSIALSLLAAAHGVRDFLISEVPDEDWVAKVQRGLPPVEAGRFFVYGAHDAGRVPAGREPLLIEAAMAFGTGHHGTTKGCLLALERVSGERFANIADIGCGTAVLAMAARRLWPEAAVIASDIDEVAVDVARANLKANGMDGQVALAEAAGFDAPALAEAAPFDLILANILAGPLISLAPAMASHASPGATVILSGLLTNQAEEVADHYRAAGINLVSNEAIGDWSTLTLRVDAGV</sequence>
<dbReference type="HAMAP" id="MF_00735">
    <property type="entry name" value="Methyltr_PrmA"/>
    <property type="match status" value="1"/>
</dbReference>
<evidence type="ECO:0000313" key="7">
    <source>
        <dbReference type="EMBL" id="NDV01853.1"/>
    </source>
</evidence>
<dbReference type="RefSeq" id="WP_163894273.1">
    <property type="nucleotide sequence ID" value="NZ_JAAFYS010000003.1"/>
</dbReference>
<evidence type="ECO:0000256" key="4">
    <source>
        <dbReference type="ARBA" id="ARBA00022679"/>
    </source>
</evidence>
<dbReference type="GO" id="GO:0008276">
    <property type="term" value="F:protein methyltransferase activity"/>
    <property type="evidence" value="ECO:0007669"/>
    <property type="project" value="UniProtKB-UniRule"/>
</dbReference>
<keyword evidence="4 6" id="KW-0808">Transferase</keyword>
<dbReference type="SUPFAM" id="SSF53335">
    <property type="entry name" value="S-adenosyl-L-methionine-dependent methyltransferases"/>
    <property type="match status" value="1"/>
</dbReference>
<dbReference type="CDD" id="cd02440">
    <property type="entry name" value="AdoMet_MTases"/>
    <property type="match status" value="1"/>
</dbReference>
<organism evidence="7 8">
    <name type="scientific">Pseudoroseicyclus tamaricis</name>
    <dbReference type="NCBI Taxonomy" id="2705421"/>
    <lineage>
        <taxon>Bacteria</taxon>
        <taxon>Pseudomonadati</taxon>
        <taxon>Pseudomonadota</taxon>
        <taxon>Alphaproteobacteria</taxon>
        <taxon>Rhodobacterales</taxon>
        <taxon>Paracoccaceae</taxon>
        <taxon>Pseudoroseicyclus</taxon>
    </lineage>
</organism>
<dbReference type="EMBL" id="JAAGAB010000003">
    <property type="protein sequence ID" value="NDV01853.1"/>
    <property type="molecule type" value="Genomic_DNA"/>
</dbReference>
<dbReference type="Proteomes" id="UP000474757">
    <property type="component" value="Unassembled WGS sequence"/>
</dbReference>
<evidence type="ECO:0000256" key="3">
    <source>
        <dbReference type="ARBA" id="ARBA00022603"/>
    </source>
</evidence>
<dbReference type="Pfam" id="PF06325">
    <property type="entry name" value="PrmA"/>
    <property type="match status" value="1"/>
</dbReference>
<dbReference type="InterPro" id="IPR029063">
    <property type="entry name" value="SAM-dependent_MTases_sf"/>
</dbReference>
<keyword evidence="5 6" id="KW-0949">S-adenosyl-L-methionine</keyword>
<proteinExistence type="inferred from homology"/>
<dbReference type="GO" id="GO:0005840">
    <property type="term" value="C:ribosome"/>
    <property type="evidence" value="ECO:0007669"/>
    <property type="project" value="UniProtKB-KW"/>
</dbReference>
<evidence type="ECO:0000256" key="6">
    <source>
        <dbReference type="HAMAP-Rule" id="MF_00735"/>
    </source>
</evidence>
<keyword evidence="2 6" id="KW-0963">Cytoplasm</keyword>
<keyword evidence="8" id="KW-1185">Reference proteome</keyword>
<keyword evidence="7" id="KW-0689">Ribosomal protein</keyword>
<dbReference type="EC" id="2.1.1.-" evidence="6"/>